<feature type="region of interest" description="Disordered" evidence="1">
    <location>
        <begin position="8"/>
        <end position="46"/>
    </location>
</feature>
<dbReference type="EMBL" id="LNRQ01000009">
    <property type="protein sequence ID" value="KZM81544.1"/>
    <property type="molecule type" value="Genomic_DNA"/>
</dbReference>
<accession>A0A175YD48</accession>
<evidence type="ECO:0000256" key="1">
    <source>
        <dbReference type="SAM" id="MobiDB-lite"/>
    </source>
</evidence>
<sequence>MKKLAIILSPMTNDGSPDEEGNGAKGVGFSQYASPKKRSGVATDGGVQDCDDGFAKIVKKRKGVRSANIGKEDGFAPNSQVTKKPIENNTTIHTTQTHHRMRRMARTPVTKGYGLTKKANKHM</sequence>
<reference evidence="3" key="2">
    <citation type="submission" date="2022-03" db="EMBL/GenBank/DDBJ databases">
        <title>Draft title - Genomic analysis of global carrot germplasm unveils the trajectory of domestication and the origin of high carotenoid orange carrot.</title>
        <authorList>
            <person name="Iorizzo M."/>
            <person name="Ellison S."/>
            <person name="Senalik D."/>
            <person name="Macko-Podgorni A."/>
            <person name="Grzebelus D."/>
            <person name="Bostan H."/>
            <person name="Rolling W."/>
            <person name="Curaba J."/>
            <person name="Simon P."/>
        </authorList>
    </citation>
    <scope>NUCLEOTIDE SEQUENCE</scope>
    <source>
        <tissue evidence="3">Leaf</tissue>
    </source>
</reference>
<dbReference type="Proteomes" id="UP000077755">
    <property type="component" value="Chromosome 2"/>
</dbReference>
<protein>
    <submittedName>
        <fullName evidence="2">Uncharacterized protein</fullName>
    </submittedName>
</protein>
<dbReference type="AlphaFoldDB" id="A0A175YD48"/>
<evidence type="ECO:0000313" key="2">
    <source>
        <dbReference type="EMBL" id="KZM81544.1"/>
    </source>
</evidence>
<feature type="region of interest" description="Disordered" evidence="1">
    <location>
        <begin position="69"/>
        <end position="123"/>
    </location>
</feature>
<evidence type="ECO:0000313" key="4">
    <source>
        <dbReference type="Proteomes" id="UP000077755"/>
    </source>
</evidence>
<evidence type="ECO:0000313" key="3">
    <source>
        <dbReference type="EMBL" id="WOG87851.1"/>
    </source>
</evidence>
<keyword evidence="4" id="KW-1185">Reference proteome</keyword>
<proteinExistence type="predicted"/>
<feature type="compositionally biased region" description="Basic residues" evidence="1">
    <location>
        <begin position="96"/>
        <end position="105"/>
    </location>
</feature>
<gene>
    <name evidence="3" type="ORF">DCAR_0207083</name>
    <name evidence="2" type="ORF">DCAR_029157</name>
</gene>
<dbReference type="EMBL" id="CP093344">
    <property type="protein sequence ID" value="WOG87851.1"/>
    <property type="molecule type" value="Genomic_DNA"/>
</dbReference>
<reference evidence="2" key="1">
    <citation type="journal article" date="2016" name="Nat. Genet.">
        <title>A high-quality carrot genome assembly provides new insights into carotenoid accumulation and asterid genome evolution.</title>
        <authorList>
            <person name="Iorizzo M."/>
            <person name="Ellison S."/>
            <person name="Senalik D."/>
            <person name="Zeng P."/>
            <person name="Satapoomin P."/>
            <person name="Huang J."/>
            <person name="Bowman M."/>
            <person name="Iovene M."/>
            <person name="Sanseverino W."/>
            <person name="Cavagnaro P."/>
            <person name="Yildiz M."/>
            <person name="Macko-Podgorni A."/>
            <person name="Moranska E."/>
            <person name="Grzebelus E."/>
            <person name="Grzebelus D."/>
            <person name="Ashrafi H."/>
            <person name="Zheng Z."/>
            <person name="Cheng S."/>
            <person name="Spooner D."/>
            <person name="Van Deynze A."/>
            <person name="Simon P."/>
        </authorList>
    </citation>
    <scope>NUCLEOTIDE SEQUENCE [LARGE SCALE GENOMIC DNA]</scope>
    <source>
        <tissue evidence="2">Leaf</tissue>
    </source>
</reference>
<name>A0A175YD48_DAUCS</name>
<organism evidence="2">
    <name type="scientific">Daucus carota subsp. sativus</name>
    <name type="common">Carrot</name>
    <dbReference type="NCBI Taxonomy" id="79200"/>
    <lineage>
        <taxon>Eukaryota</taxon>
        <taxon>Viridiplantae</taxon>
        <taxon>Streptophyta</taxon>
        <taxon>Embryophyta</taxon>
        <taxon>Tracheophyta</taxon>
        <taxon>Spermatophyta</taxon>
        <taxon>Magnoliopsida</taxon>
        <taxon>eudicotyledons</taxon>
        <taxon>Gunneridae</taxon>
        <taxon>Pentapetalae</taxon>
        <taxon>asterids</taxon>
        <taxon>campanulids</taxon>
        <taxon>Apiales</taxon>
        <taxon>Apiaceae</taxon>
        <taxon>Apioideae</taxon>
        <taxon>Scandiceae</taxon>
        <taxon>Daucinae</taxon>
        <taxon>Daucus</taxon>
        <taxon>Daucus sect. Daucus</taxon>
    </lineage>
</organism>
<dbReference type="Gramene" id="KZM81544">
    <property type="protein sequence ID" value="KZM81544"/>
    <property type="gene ID" value="DCAR_029157"/>
</dbReference>